<feature type="transmembrane region" description="Helical" evidence="6">
    <location>
        <begin position="284"/>
        <end position="304"/>
    </location>
</feature>
<feature type="transmembrane region" description="Helical" evidence="6">
    <location>
        <begin position="113"/>
        <end position="135"/>
    </location>
</feature>
<feature type="binding site" evidence="5">
    <location>
        <position position="286"/>
    </location>
    <ligand>
        <name>Zn(2+)</name>
        <dbReference type="ChEBI" id="CHEBI:29105"/>
    </ligand>
</feature>
<keyword evidence="4 6" id="KW-0472">Membrane</keyword>
<keyword evidence="2 6" id="KW-0812">Transmembrane</keyword>
<organism evidence="7 8">
    <name type="scientific">Zopfia rhizophila CBS 207.26</name>
    <dbReference type="NCBI Taxonomy" id="1314779"/>
    <lineage>
        <taxon>Eukaryota</taxon>
        <taxon>Fungi</taxon>
        <taxon>Dikarya</taxon>
        <taxon>Ascomycota</taxon>
        <taxon>Pezizomycotina</taxon>
        <taxon>Dothideomycetes</taxon>
        <taxon>Dothideomycetes incertae sedis</taxon>
        <taxon>Zopfiaceae</taxon>
        <taxon>Zopfia</taxon>
    </lineage>
</organism>
<proteinExistence type="predicted"/>
<dbReference type="GO" id="GO:0006882">
    <property type="term" value="P:intracellular zinc ion homeostasis"/>
    <property type="evidence" value="ECO:0007669"/>
    <property type="project" value="TreeGrafter"/>
</dbReference>
<dbReference type="GO" id="GO:0038023">
    <property type="term" value="F:signaling receptor activity"/>
    <property type="evidence" value="ECO:0007669"/>
    <property type="project" value="TreeGrafter"/>
</dbReference>
<evidence type="ECO:0000313" key="7">
    <source>
        <dbReference type="EMBL" id="KAF2185076.1"/>
    </source>
</evidence>
<dbReference type="Pfam" id="PF03006">
    <property type="entry name" value="HlyIII"/>
    <property type="match status" value="1"/>
</dbReference>
<evidence type="ECO:0000313" key="8">
    <source>
        <dbReference type="Proteomes" id="UP000800200"/>
    </source>
</evidence>
<dbReference type="OrthoDB" id="529367at2759"/>
<feature type="transmembrane region" description="Helical" evidence="6">
    <location>
        <begin position="83"/>
        <end position="101"/>
    </location>
</feature>
<feature type="transmembrane region" description="Helical" evidence="6">
    <location>
        <begin position="183"/>
        <end position="202"/>
    </location>
</feature>
<comment type="subcellular location">
    <subcellularLocation>
        <location evidence="1">Membrane</location>
        <topology evidence="1">Multi-pass membrane protein</topology>
    </subcellularLocation>
</comment>
<gene>
    <name evidence="7" type="ORF">K469DRAFT_170386</name>
</gene>
<keyword evidence="3 6" id="KW-1133">Transmembrane helix</keyword>
<evidence type="ECO:0000256" key="2">
    <source>
        <dbReference type="ARBA" id="ARBA00022692"/>
    </source>
</evidence>
<evidence type="ECO:0000256" key="5">
    <source>
        <dbReference type="PIRSR" id="PIRSR604254-1"/>
    </source>
</evidence>
<dbReference type="Proteomes" id="UP000800200">
    <property type="component" value="Unassembled WGS sequence"/>
</dbReference>
<reference evidence="7" key="1">
    <citation type="journal article" date="2020" name="Stud. Mycol.">
        <title>101 Dothideomycetes genomes: a test case for predicting lifestyles and emergence of pathogens.</title>
        <authorList>
            <person name="Haridas S."/>
            <person name="Albert R."/>
            <person name="Binder M."/>
            <person name="Bloem J."/>
            <person name="Labutti K."/>
            <person name="Salamov A."/>
            <person name="Andreopoulos B."/>
            <person name="Baker S."/>
            <person name="Barry K."/>
            <person name="Bills G."/>
            <person name="Bluhm B."/>
            <person name="Cannon C."/>
            <person name="Castanera R."/>
            <person name="Culley D."/>
            <person name="Daum C."/>
            <person name="Ezra D."/>
            <person name="Gonzalez J."/>
            <person name="Henrissat B."/>
            <person name="Kuo A."/>
            <person name="Liang C."/>
            <person name="Lipzen A."/>
            <person name="Lutzoni F."/>
            <person name="Magnuson J."/>
            <person name="Mondo S."/>
            <person name="Nolan M."/>
            <person name="Ohm R."/>
            <person name="Pangilinan J."/>
            <person name="Park H.-J."/>
            <person name="Ramirez L."/>
            <person name="Alfaro M."/>
            <person name="Sun H."/>
            <person name="Tritt A."/>
            <person name="Yoshinaga Y."/>
            <person name="Zwiers L.-H."/>
            <person name="Turgeon B."/>
            <person name="Goodwin S."/>
            <person name="Spatafora J."/>
            <person name="Crous P."/>
            <person name="Grigoriev I."/>
        </authorList>
    </citation>
    <scope>NUCLEOTIDE SEQUENCE</scope>
    <source>
        <strain evidence="7">CBS 207.26</strain>
    </source>
</reference>
<evidence type="ECO:0000256" key="4">
    <source>
        <dbReference type="ARBA" id="ARBA00023136"/>
    </source>
</evidence>
<feature type="transmembrane region" description="Helical" evidence="6">
    <location>
        <begin position="214"/>
        <end position="235"/>
    </location>
</feature>
<feature type="binding site" evidence="5">
    <location>
        <position position="136"/>
    </location>
    <ligand>
        <name>Zn(2+)</name>
        <dbReference type="ChEBI" id="CHEBI:29105"/>
    </ligand>
</feature>
<feature type="transmembrane region" description="Helical" evidence="6">
    <location>
        <begin position="247"/>
        <end position="264"/>
    </location>
</feature>
<evidence type="ECO:0000256" key="6">
    <source>
        <dbReference type="SAM" id="Phobius"/>
    </source>
</evidence>
<dbReference type="GO" id="GO:0046872">
    <property type="term" value="F:metal ion binding"/>
    <property type="evidence" value="ECO:0007669"/>
    <property type="project" value="UniProtKB-KW"/>
</dbReference>
<evidence type="ECO:0000256" key="3">
    <source>
        <dbReference type="ARBA" id="ARBA00022989"/>
    </source>
</evidence>
<name>A0A6A6E5C5_9PEZI</name>
<keyword evidence="5" id="KW-0862">Zinc</keyword>
<dbReference type="PANTHER" id="PTHR20855:SF97">
    <property type="entry name" value="ADIPOR-LIKE RECEPTOR IZH3-RELATED"/>
    <property type="match status" value="1"/>
</dbReference>
<dbReference type="EMBL" id="ML994635">
    <property type="protein sequence ID" value="KAF2185076.1"/>
    <property type="molecule type" value="Genomic_DNA"/>
</dbReference>
<protein>
    <submittedName>
        <fullName evidence="7">HlyIII-domain-containing protein</fullName>
    </submittedName>
</protein>
<dbReference type="AlphaFoldDB" id="A0A6A6E5C5"/>
<dbReference type="PANTHER" id="PTHR20855">
    <property type="entry name" value="ADIPOR/PROGESTIN RECEPTOR-RELATED"/>
    <property type="match status" value="1"/>
</dbReference>
<keyword evidence="8" id="KW-1185">Reference proteome</keyword>
<accession>A0A6A6E5C5</accession>
<feature type="binding site" evidence="5">
    <location>
        <position position="282"/>
    </location>
    <ligand>
        <name>Zn(2+)</name>
        <dbReference type="ChEBI" id="CHEBI:29105"/>
    </ligand>
</feature>
<keyword evidence="5" id="KW-0479">Metal-binding</keyword>
<evidence type="ECO:0000256" key="1">
    <source>
        <dbReference type="ARBA" id="ARBA00004141"/>
    </source>
</evidence>
<dbReference type="InterPro" id="IPR004254">
    <property type="entry name" value="AdipoR/HlyIII-related"/>
</dbReference>
<dbReference type="GO" id="GO:0016020">
    <property type="term" value="C:membrane"/>
    <property type="evidence" value="ECO:0007669"/>
    <property type="project" value="UniProtKB-SubCell"/>
</dbReference>
<sequence length="318" mass="35816">MGKELARPIYARRPSKPQSEDNLLEEQIQRAVQITRGGQLLDIITLPKPWRINPFILHGYTFAISIPECIHNALRLSNESFNIWSHLFGVFSVLYLALYHYPSHPIYARSSSTDNLIIGIYFMAATLCLSCSVFWHTMKCHCNRHFMMNCASVDLSGVTIMISAMNVVTQYTAFYCSPSTQRLYLTLTCLTATASLLIGWSPKIRHPDLAWVRVIAFTLLGVVGLLPMAHLGIVRGWGWAWTFYRSVWGRVVAPIFSGAWIYAGKVPERWYPGKFDFLGHSHNVWHLAVLMTILGCYGVGLELLGMARMGGRCGIIGV</sequence>